<dbReference type="GO" id="GO:0035148">
    <property type="term" value="P:tube formation"/>
    <property type="evidence" value="ECO:0007669"/>
    <property type="project" value="TreeGrafter"/>
</dbReference>
<proteinExistence type="predicted"/>
<feature type="region of interest" description="Disordered" evidence="2">
    <location>
        <begin position="1"/>
        <end position="20"/>
    </location>
</feature>
<evidence type="ECO:0000313" key="3">
    <source>
        <dbReference type="EMBL" id="OWF45668.1"/>
    </source>
</evidence>
<organism evidence="3 4">
    <name type="scientific">Mizuhopecten yessoensis</name>
    <name type="common">Japanese scallop</name>
    <name type="synonym">Patinopecten yessoensis</name>
    <dbReference type="NCBI Taxonomy" id="6573"/>
    <lineage>
        <taxon>Eukaryota</taxon>
        <taxon>Metazoa</taxon>
        <taxon>Spiralia</taxon>
        <taxon>Lophotrochozoa</taxon>
        <taxon>Mollusca</taxon>
        <taxon>Bivalvia</taxon>
        <taxon>Autobranchia</taxon>
        <taxon>Pteriomorphia</taxon>
        <taxon>Pectinida</taxon>
        <taxon>Pectinoidea</taxon>
        <taxon>Pectinidae</taxon>
        <taxon>Mizuhopecten</taxon>
    </lineage>
</organism>
<feature type="compositionally biased region" description="Acidic residues" evidence="2">
    <location>
        <begin position="1"/>
        <end position="11"/>
    </location>
</feature>
<dbReference type="OrthoDB" id="10252347at2759"/>
<evidence type="ECO:0000313" key="4">
    <source>
        <dbReference type="Proteomes" id="UP000242188"/>
    </source>
</evidence>
<dbReference type="PANTHER" id="PTHR34343:SF1">
    <property type="entry name" value="SEROLOGICALLY DEFINED COLON CANCER ANTIGEN 8"/>
    <property type="match status" value="1"/>
</dbReference>
<protein>
    <submittedName>
        <fullName evidence="3">Serologically defined colon cancer antigen 8-like</fullName>
    </submittedName>
</protein>
<dbReference type="GO" id="GO:0001764">
    <property type="term" value="P:neuron migration"/>
    <property type="evidence" value="ECO:0007669"/>
    <property type="project" value="TreeGrafter"/>
</dbReference>
<dbReference type="GO" id="GO:0005814">
    <property type="term" value="C:centriole"/>
    <property type="evidence" value="ECO:0007669"/>
    <property type="project" value="TreeGrafter"/>
</dbReference>
<dbReference type="PANTHER" id="PTHR34343">
    <property type="entry name" value="SEROLOGICALLY DEFINED COLON CANCER ANTIGEN 8"/>
    <property type="match status" value="1"/>
</dbReference>
<feature type="coiled-coil region" evidence="1">
    <location>
        <begin position="566"/>
        <end position="681"/>
    </location>
</feature>
<feature type="compositionally biased region" description="Basic and acidic residues" evidence="2">
    <location>
        <begin position="703"/>
        <end position="718"/>
    </location>
</feature>
<dbReference type="EMBL" id="NEDP02004421">
    <property type="protein sequence ID" value="OWF45668.1"/>
    <property type="molecule type" value="Genomic_DNA"/>
</dbReference>
<feature type="region of interest" description="Disordered" evidence="2">
    <location>
        <begin position="87"/>
        <end position="106"/>
    </location>
</feature>
<feature type="coiled-coil region" evidence="1">
    <location>
        <begin position="215"/>
        <end position="242"/>
    </location>
</feature>
<dbReference type="AlphaFoldDB" id="A0A210QAA8"/>
<comment type="caution">
    <text evidence="3">The sequence shown here is derived from an EMBL/GenBank/DDBJ whole genome shotgun (WGS) entry which is preliminary data.</text>
</comment>
<dbReference type="STRING" id="6573.A0A210QAA8"/>
<evidence type="ECO:0000256" key="2">
    <source>
        <dbReference type="SAM" id="MobiDB-lite"/>
    </source>
</evidence>
<dbReference type="Proteomes" id="UP000242188">
    <property type="component" value="Unassembled WGS sequence"/>
</dbReference>
<reference evidence="3 4" key="1">
    <citation type="journal article" date="2017" name="Nat. Ecol. Evol.">
        <title>Scallop genome provides insights into evolution of bilaterian karyotype and development.</title>
        <authorList>
            <person name="Wang S."/>
            <person name="Zhang J."/>
            <person name="Jiao W."/>
            <person name="Li J."/>
            <person name="Xun X."/>
            <person name="Sun Y."/>
            <person name="Guo X."/>
            <person name="Huan P."/>
            <person name="Dong B."/>
            <person name="Zhang L."/>
            <person name="Hu X."/>
            <person name="Sun X."/>
            <person name="Wang J."/>
            <person name="Zhao C."/>
            <person name="Wang Y."/>
            <person name="Wang D."/>
            <person name="Huang X."/>
            <person name="Wang R."/>
            <person name="Lv J."/>
            <person name="Li Y."/>
            <person name="Zhang Z."/>
            <person name="Liu B."/>
            <person name="Lu W."/>
            <person name="Hui Y."/>
            <person name="Liang J."/>
            <person name="Zhou Z."/>
            <person name="Hou R."/>
            <person name="Li X."/>
            <person name="Liu Y."/>
            <person name="Li H."/>
            <person name="Ning X."/>
            <person name="Lin Y."/>
            <person name="Zhao L."/>
            <person name="Xing Q."/>
            <person name="Dou J."/>
            <person name="Li Y."/>
            <person name="Mao J."/>
            <person name="Guo H."/>
            <person name="Dou H."/>
            <person name="Li T."/>
            <person name="Mu C."/>
            <person name="Jiang W."/>
            <person name="Fu Q."/>
            <person name="Fu X."/>
            <person name="Miao Y."/>
            <person name="Liu J."/>
            <person name="Yu Q."/>
            <person name="Li R."/>
            <person name="Liao H."/>
            <person name="Li X."/>
            <person name="Kong Y."/>
            <person name="Jiang Z."/>
            <person name="Chourrout D."/>
            <person name="Li R."/>
            <person name="Bao Z."/>
        </authorList>
    </citation>
    <scope>NUCLEOTIDE SEQUENCE [LARGE SCALE GENOMIC DNA]</scope>
    <source>
        <strain evidence="3 4">PY_sf001</strain>
    </source>
</reference>
<gene>
    <name evidence="3" type="ORF">KP79_PYT10147</name>
</gene>
<keyword evidence="4" id="KW-1185">Reference proteome</keyword>
<name>A0A210QAA8_MIZYE</name>
<keyword evidence="1" id="KW-0175">Coiled coil</keyword>
<dbReference type="Pfam" id="PF15964">
    <property type="entry name" value="CCCAP"/>
    <property type="match status" value="1"/>
</dbReference>
<evidence type="ECO:0000256" key="1">
    <source>
        <dbReference type="SAM" id="Coils"/>
    </source>
</evidence>
<feature type="coiled-coil region" evidence="1">
    <location>
        <begin position="275"/>
        <end position="490"/>
    </location>
</feature>
<feature type="region of interest" description="Disordered" evidence="2">
    <location>
        <begin position="703"/>
        <end position="724"/>
    </location>
</feature>
<dbReference type="GO" id="GO:0007098">
    <property type="term" value="P:centrosome cycle"/>
    <property type="evidence" value="ECO:0007669"/>
    <property type="project" value="InterPro"/>
</dbReference>
<dbReference type="GO" id="GO:0005813">
    <property type="term" value="C:centrosome"/>
    <property type="evidence" value="ECO:0007669"/>
    <property type="project" value="InterPro"/>
</dbReference>
<dbReference type="GO" id="GO:0030010">
    <property type="term" value="P:establishment of cell polarity"/>
    <property type="evidence" value="ECO:0007669"/>
    <property type="project" value="TreeGrafter"/>
</dbReference>
<dbReference type="InterPro" id="IPR031887">
    <property type="entry name" value="SDCCAG8"/>
</dbReference>
<sequence length="724" mass="84798">MYAYDEGDDPADNYQKSVRDRANVSLNELEDVLMGTGNSPNNSMTSYAKNQLKTSVHPRTLKWYEDSGRPQKYKDASNQLGHILSSQQEKQHIQKMTGPEPQKAVHGPLPSVEEAAAILQTQTSYIHQLENENRYIKEELFALRAKVGELLDENRRLHDELKKSVMQEVFGVEGDFSKVDDSFLMDDGRPAFQSRDIRNIQIEMERLSSIHAARTERLESQLTHSREEIQRYEQLTEDLRSQLRMRDVIPTREDGIFIDTSYLSDAQKGFHKQTIDRLTKERDELMEHVTVLKGRVSEMVGREEEAYQQMKKGIELVEEAQFEQTQAMVQREQLNEELNSMRRRFDAHINDTQIKMNEDREAVRRENTTIVEELNGKIKELNLQTAAMSTQMDKVTRDKVALINELDELKVQLRRYDKEAAMSTDTFRAESTNASLQKSHAQQEVARLRKDMDTLRRAKDQERTQQQMELDNARRRLQKAERDLVNSKEECIHLTTTTQALERELHLAKLARDSVERGRNEDLKAISHRSQHREEELNTYIDEIEDKHARTSHDMDVMIKRQNKLIGKLRDECKRQAAQIETLTRKNRTQNGNLKKQNEELRMRLDRAVTRLKDLEDTSDQHARVHEKMKERLKMMDDHTQTQSQQMLDLIASQSKLNRDRQLLAREVEFLRRQIAQSTEEELQKYFSSNKGLVDEILSTVTSEEREKNFTPKDRVTFSEDIET</sequence>
<accession>A0A210QAA8</accession>